<protein>
    <submittedName>
        <fullName evidence="1">Putative rhamnosyl transferase</fullName>
    </submittedName>
</protein>
<dbReference type="STRING" id="1217970.SAMN05444002_3607"/>
<dbReference type="RefSeq" id="WP_074257493.1">
    <property type="nucleotide sequence ID" value="NZ_FSRL01000001.1"/>
</dbReference>
<organism evidence="1 2">
    <name type="scientific">Vannielia litorea</name>
    <dbReference type="NCBI Taxonomy" id="1217970"/>
    <lineage>
        <taxon>Bacteria</taxon>
        <taxon>Pseudomonadati</taxon>
        <taxon>Pseudomonadota</taxon>
        <taxon>Alphaproteobacteria</taxon>
        <taxon>Rhodobacterales</taxon>
        <taxon>Paracoccaceae</taxon>
        <taxon>Vannielia</taxon>
    </lineage>
</organism>
<name>A0A1N6HR32_9RHOB</name>
<dbReference type="OrthoDB" id="9771846at2"/>
<dbReference type="EMBL" id="FSRL01000001">
    <property type="protein sequence ID" value="SIO22176.1"/>
    <property type="molecule type" value="Genomic_DNA"/>
</dbReference>
<dbReference type="AlphaFoldDB" id="A0A1N6HR32"/>
<evidence type="ECO:0000313" key="1">
    <source>
        <dbReference type="EMBL" id="SIO22176.1"/>
    </source>
</evidence>
<gene>
    <name evidence="1" type="ORF">SAMN05444002_3607</name>
</gene>
<evidence type="ECO:0000313" key="2">
    <source>
        <dbReference type="Proteomes" id="UP000184932"/>
    </source>
</evidence>
<dbReference type="InterPro" id="IPR021466">
    <property type="entry name" value="Put_rhamnosyl_transferase"/>
</dbReference>
<accession>A0A1N6HR32</accession>
<dbReference type="Pfam" id="PF11316">
    <property type="entry name" value="Rhamno_transf"/>
    <property type="match status" value="1"/>
</dbReference>
<dbReference type="Proteomes" id="UP000184932">
    <property type="component" value="Unassembled WGS sequence"/>
</dbReference>
<dbReference type="GO" id="GO:0016740">
    <property type="term" value="F:transferase activity"/>
    <property type="evidence" value="ECO:0007669"/>
    <property type="project" value="UniProtKB-KW"/>
</dbReference>
<keyword evidence="2" id="KW-1185">Reference proteome</keyword>
<reference evidence="2" key="1">
    <citation type="submission" date="2016-11" db="EMBL/GenBank/DDBJ databases">
        <authorList>
            <person name="Varghese N."/>
            <person name="Submissions S."/>
        </authorList>
    </citation>
    <scope>NUCLEOTIDE SEQUENCE [LARGE SCALE GENOMIC DNA]</scope>
    <source>
        <strain evidence="2">DSM 29440</strain>
    </source>
</reference>
<sequence>MCPSRRGDQPIAPRPCLATPRPLPCRRGHIQTRRTSLIVQILGICRFSYPCYGGFRREHDTIQDRIDFLYGEERLEERFRYFETFTLPGLRLQTDEDFKFVVLAGNQLPRAYDERLKDLLATLPQARLVQYEPLNHREACLKAMREHIDPDGGVCGQFRLDDDDGVSYRFVERFREAFDDGQGIMKREHKFAVDYNQGFTVSIDETGIRACAQQRQYWTPALGVYIRPHIDKTVVHFRHDTIWRQMTTLTYTGEDMFVRGLNSTNGTPFKKKDFEEMLPIEGEVAQRLSRSFGITGEALAKFHDAESKASARAGR</sequence>
<proteinExistence type="predicted"/>
<keyword evidence="1" id="KW-0808">Transferase</keyword>